<dbReference type="SMART" id="SM00065">
    <property type="entry name" value="GAF"/>
    <property type="match status" value="1"/>
</dbReference>
<keyword evidence="3" id="KW-0597">Phosphoprotein</keyword>
<reference evidence="7" key="1">
    <citation type="journal article" date="2019" name="Int. J. Syst. Evol. Microbiol.">
        <title>The Global Catalogue of Microorganisms (GCM) 10K type strain sequencing project: providing services to taxonomists for standard genome sequencing and annotation.</title>
        <authorList>
            <consortium name="The Broad Institute Genomics Platform"/>
            <consortium name="The Broad Institute Genome Sequencing Center for Infectious Disease"/>
            <person name="Wu L."/>
            <person name="Ma J."/>
        </authorList>
    </citation>
    <scope>NUCLEOTIDE SEQUENCE [LARGE SCALE GENOMIC DNA]</scope>
    <source>
        <strain evidence="7">CCUG 38813</strain>
    </source>
</reference>
<comment type="catalytic activity">
    <reaction evidence="1">
        <text>ATP + protein L-histidine = ADP + protein N-phospho-L-histidine.</text>
        <dbReference type="EC" id="2.7.13.3"/>
    </reaction>
</comment>
<dbReference type="Gene3D" id="3.30.565.10">
    <property type="entry name" value="Histidine kinase-like ATPase, C-terminal domain"/>
    <property type="match status" value="1"/>
</dbReference>
<evidence type="ECO:0000256" key="1">
    <source>
        <dbReference type="ARBA" id="ARBA00000085"/>
    </source>
</evidence>
<feature type="domain" description="Histidine kinase" evidence="4">
    <location>
        <begin position="302"/>
        <end position="520"/>
    </location>
</feature>
<accession>A0ABW0PDW6</accession>
<protein>
    <recommendedName>
        <fullName evidence="2">histidine kinase</fullName>
        <ecNumber evidence="2">2.7.13.3</ecNumber>
    </recommendedName>
</protein>
<dbReference type="CDD" id="cd00130">
    <property type="entry name" value="PAS"/>
    <property type="match status" value="1"/>
</dbReference>
<dbReference type="GO" id="GO:0005524">
    <property type="term" value="F:ATP binding"/>
    <property type="evidence" value="ECO:0007669"/>
    <property type="project" value="UniProtKB-KW"/>
</dbReference>
<dbReference type="Gene3D" id="1.10.287.130">
    <property type="match status" value="1"/>
</dbReference>
<dbReference type="SMART" id="SM00387">
    <property type="entry name" value="HATPase_c"/>
    <property type="match status" value="1"/>
</dbReference>
<evidence type="ECO:0000313" key="7">
    <source>
        <dbReference type="Proteomes" id="UP001596031"/>
    </source>
</evidence>
<comment type="caution">
    <text evidence="6">The sequence shown here is derived from an EMBL/GenBank/DDBJ whole genome shotgun (WGS) entry which is preliminary data.</text>
</comment>
<evidence type="ECO:0000313" key="6">
    <source>
        <dbReference type="EMBL" id="MFC5510079.1"/>
    </source>
</evidence>
<dbReference type="InterPro" id="IPR003018">
    <property type="entry name" value="GAF"/>
</dbReference>
<keyword evidence="6" id="KW-0547">Nucleotide-binding</keyword>
<dbReference type="Gene3D" id="3.30.450.20">
    <property type="entry name" value="PAS domain"/>
    <property type="match status" value="1"/>
</dbReference>
<evidence type="ECO:0000259" key="4">
    <source>
        <dbReference type="PROSITE" id="PS50109"/>
    </source>
</evidence>
<dbReference type="InterPro" id="IPR000014">
    <property type="entry name" value="PAS"/>
</dbReference>
<dbReference type="SMART" id="SM00091">
    <property type="entry name" value="PAS"/>
    <property type="match status" value="1"/>
</dbReference>
<dbReference type="RefSeq" id="WP_379716952.1">
    <property type="nucleotide sequence ID" value="NZ_JBHSMS010000011.1"/>
</dbReference>
<dbReference type="SUPFAM" id="SSF55785">
    <property type="entry name" value="PYP-like sensor domain (PAS domain)"/>
    <property type="match status" value="1"/>
</dbReference>
<dbReference type="InterPro" id="IPR003661">
    <property type="entry name" value="HisK_dim/P_dom"/>
</dbReference>
<keyword evidence="7" id="KW-1185">Reference proteome</keyword>
<dbReference type="PANTHER" id="PTHR43102">
    <property type="entry name" value="SLR1143 PROTEIN"/>
    <property type="match status" value="1"/>
</dbReference>
<dbReference type="PANTHER" id="PTHR43102:SF2">
    <property type="entry name" value="GAF DOMAIN-CONTAINING PROTEIN"/>
    <property type="match status" value="1"/>
</dbReference>
<dbReference type="InterPro" id="IPR004358">
    <property type="entry name" value="Sig_transdc_His_kin-like_C"/>
</dbReference>
<gene>
    <name evidence="6" type="ORF">ACFPOU_02920</name>
</gene>
<dbReference type="Pfam" id="PF01590">
    <property type="entry name" value="GAF"/>
    <property type="match status" value="1"/>
</dbReference>
<organism evidence="6 7">
    <name type="scientific">Massilia jejuensis</name>
    <dbReference type="NCBI Taxonomy" id="648894"/>
    <lineage>
        <taxon>Bacteria</taxon>
        <taxon>Pseudomonadati</taxon>
        <taxon>Pseudomonadota</taxon>
        <taxon>Betaproteobacteria</taxon>
        <taxon>Burkholderiales</taxon>
        <taxon>Oxalobacteraceae</taxon>
        <taxon>Telluria group</taxon>
        <taxon>Massilia</taxon>
    </lineage>
</organism>
<evidence type="ECO:0000256" key="3">
    <source>
        <dbReference type="ARBA" id="ARBA00022553"/>
    </source>
</evidence>
<dbReference type="InterPro" id="IPR005467">
    <property type="entry name" value="His_kinase_dom"/>
</dbReference>
<dbReference type="InterPro" id="IPR003594">
    <property type="entry name" value="HATPase_dom"/>
</dbReference>
<dbReference type="CDD" id="cd00075">
    <property type="entry name" value="HATPase"/>
    <property type="match status" value="1"/>
</dbReference>
<dbReference type="SMART" id="SM00388">
    <property type="entry name" value="HisKA"/>
    <property type="match status" value="1"/>
</dbReference>
<evidence type="ECO:0000256" key="2">
    <source>
        <dbReference type="ARBA" id="ARBA00012438"/>
    </source>
</evidence>
<dbReference type="Pfam" id="PF02518">
    <property type="entry name" value="HATPase_c"/>
    <property type="match status" value="1"/>
</dbReference>
<dbReference type="Pfam" id="PF00989">
    <property type="entry name" value="PAS"/>
    <property type="match status" value="1"/>
</dbReference>
<dbReference type="InterPro" id="IPR036097">
    <property type="entry name" value="HisK_dim/P_sf"/>
</dbReference>
<dbReference type="NCBIfam" id="TIGR00229">
    <property type="entry name" value="sensory_box"/>
    <property type="match status" value="1"/>
</dbReference>
<evidence type="ECO:0000259" key="5">
    <source>
        <dbReference type="PROSITE" id="PS50112"/>
    </source>
</evidence>
<dbReference type="PROSITE" id="PS50112">
    <property type="entry name" value="PAS"/>
    <property type="match status" value="1"/>
</dbReference>
<feature type="domain" description="PAS" evidence="5">
    <location>
        <begin position="173"/>
        <end position="218"/>
    </location>
</feature>
<dbReference type="InterPro" id="IPR029016">
    <property type="entry name" value="GAF-like_dom_sf"/>
</dbReference>
<proteinExistence type="predicted"/>
<sequence>MPAPPLPPDEERRLQALRTLNLLDTAPEERFDRVTRLAADLFGVPVAMVGLVDARREWFKSRVGGLGPELPRALSLSAHAIVDDAGMVVEDALADERFAAHPLVTGEPGIRFYAAAPLAAPDGSKVGTLCLIDRAPRRFDARQRALLRDLAAIVAREFAADELQGALARERESAAGLRALIDQLPEGVLVLDENAVVLSANRAAGALFGAEPDALGGRGVESLAADADSVRLAGQAEDAVVTRQLSGRRVDGSIFSLDLTARAVVLDGRRRYAAIVRDAAAPPEHALGPRAASERRHKTFTLASHELRTPLASIIGFTELLLKREFDAPTARELVEIVHAQAATLTTVLNQIFDLARIEAGGRRALHIAPESVNAVLLQAMGSIEALGQNARVVLAVDPGLPPVAADAHRLAMAFSNVLSNSLRYSDEGSPVTVRAWSEAAPAPGAVLVRVSDQGTGMSQEERERLFESFYRGAGARGTVGTGLGMAIFKEIIDLHEAGVEVASSPGKGTSVTVRLPIAGEVTDA</sequence>
<dbReference type="CDD" id="cd00082">
    <property type="entry name" value="HisKA"/>
    <property type="match status" value="1"/>
</dbReference>
<dbReference type="SUPFAM" id="SSF55874">
    <property type="entry name" value="ATPase domain of HSP90 chaperone/DNA topoisomerase II/histidine kinase"/>
    <property type="match status" value="1"/>
</dbReference>
<keyword evidence="6" id="KW-0067">ATP-binding</keyword>
<dbReference type="InterPro" id="IPR036890">
    <property type="entry name" value="HATPase_C_sf"/>
</dbReference>
<name>A0ABW0PDW6_9BURK</name>
<dbReference type="SUPFAM" id="SSF55781">
    <property type="entry name" value="GAF domain-like"/>
    <property type="match status" value="1"/>
</dbReference>
<dbReference type="EC" id="2.7.13.3" evidence="2"/>
<dbReference type="Gene3D" id="3.30.450.40">
    <property type="match status" value="1"/>
</dbReference>
<dbReference type="PROSITE" id="PS50109">
    <property type="entry name" value="HIS_KIN"/>
    <property type="match status" value="1"/>
</dbReference>
<dbReference type="InterPro" id="IPR035965">
    <property type="entry name" value="PAS-like_dom_sf"/>
</dbReference>
<dbReference type="Pfam" id="PF00512">
    <property type="entry name" value="HisKA"/>
    <property type="match status" value="1"/>
</dbReference>
<dbReference type="SUPFAM" id="SSF47384">
    <property type="entry name" value="Homodimeric domain of signal transducing histidine kinase"/>
    <property type="match status" value="1"/>
</dbReference>
<dbReference type="InterPro" id="IPR013767">
    <property type="entry name" value="PAS_fold"/>
</dbReference>
<dbReference type="PRINTS" id="PR00344">
    <property type="entry name" value="BCTRLSENSOR"/>
</dbReference>
<dbReference type="Proteomes" id="UP001596031">
    <property type="component" value="Unassembled WGS sequence"/>
</dbReference>
<dbReference type="EMBL" id="JBHSMS010000011">
    <property type="protein sequence ID" value="MFC5510079.1"/>
    <property type="molecule type" value="Genomic_DNA"/>
</dbReference>